<feature type="compositionally biased region" description="Basic and acidic residues" evidence="1">
    <location>
        <begin position="9"/>
        <end position="26"/>
    </location>
</feature>
<accession>A0A9Q3HYM8</accession>
<dbReference type="AlphaFoldDB" id="A0A9Q3HYM8"/>
<proteinExistence type="predicted"/>
<dbReference type="OrthoDB" id="5552562at2759"/>
<reference evidence="2" key="1">
    <citation type="submission" date="2021-03" db="EMBL/GenBank/DDBJ databases">
        <title>Draft genome sequence of rust myrtle Austropuccinia psidii MF-1, a brazilian biotype.</title>
        <authorList>
            <person name="Quecine M.C."/>
            <person name="Pachon D.M.R."/>
            <person name="Bonatelli M.L."/>
            <person name="Correr F.H."/>
            <person name="Franceschini L.M."/>
            <person name="Leite T.F."/>
            <person name="Margarido G.R.A."/>
            <person name="Almeida C.A."/>
            <person name="Ferrarezi J.A."/>
            <person name="Labate C.A."/>
        </authorList>
    </citation>
    <scope>NUCLEOTIDE SEQUENCE</scope>
    <source>
        <strain evidence="2">MF-1</strain>
    </source>
</reference>
<feature type="region of interest" description="Disordered" evidence="1">
    <location>
        <begin position="1"/>
        <end position="72"/>
    </location>
</feature>
<keyword evidence="3" id="KW-1185">Reference proteome</keyword>
<feature type="region of interest" description="Disordered" evidence="1">
    <location>
        <begin position="99"/>
        <end position="121"/>
    </location>
</feature>
<name>A0A9Q3HYM8_9BASI</name>
<evidence type="ECO:0000313" key="2">
    <source>
        <dbReference type="EMBL" id="MBW0519610.1"/>
    </source>
</evidence>
<dbReference type="EMBL" id="AVOT02027520">
    <property type="protein sequence ID" value="MBW0519610.1"/>
    <property type="molecule type" value="Genomic_DNA"/>
</dbReference>
<gene>
    <name evidence="2" type="ORF">O181_059325</name>
</gene>
<protein>
    <submittedName>
        <fullName evidence="2">Uncharacterized protein</fullName>
    </submittedName>
</protein>
<dbReference type="Proteomes" id="UP000765509">
    <property type="component" value="Unassembled WGS sequence"/>
</dbReference>
<evidence type="ECO:0000313" key="3">
    <source>
        <dbReference type="Proteomes" id="UP000765509"/>
    </source>
</evidence>
<organism evidence="2 3">
    <name type="scientific">Austropuccinia psidii MF-1</name>
    <dbReference type="NCBI Taxonomy" id="1389203"/>
    <lineage>
        <taxon>Eukaryota</taxon>
        <taxon>Fungi</taxon>
        <taxon>Dikarya</taxon>
        <taxon>Basidiomycota</taxon>
        <taxon>Pucciniomycotina</taxon>
        <taxon>Pucciniomycetes</taxon>
        <taxon>Pucciniales</taxon>
        <taxon>Sphaerophragmiaceae</taxon>
        <taxon>Austropuccinia</taxon>
    </lineage>
</organism>
<feature type="compositionally biased region" description="Polar residues" evidence="1">
    <location>
        <begin position="30"/>
        <end position="39"/>
    </location>
</feature>
<evidence type="ECO:0000256" key="1">
    <source>
        <dbReference type="SAM" id="MobiDB-lite"/>
    </source>
</evidence>
<feature type="compositionally biased region" description="Basic residues" evidence="1">
    <location>
        <begin position="43"/>
        <end position="54"/>
    </location>
</feature>
<feature type="compositionally biased region" description="Polar residues" evidence="1">
    <location>
        <begin position="107"/>
        <end position="121"/>
    </location>
</feature>
<comment type="caution">
    <text evidence="2">The sequence shown here is derived from an EMBL/GenBank/DDBJ whole genome shotgun (WGS) entry which is preliminary data.</text>
</comment>
<sequence>MENTLGLDNRYHERQKENSSNQEKKPPVIGSNSFRPPQYSSSKKPKHKKNKKGKNFQGSKEKAHSALLNKENKLICSKKERRIQEVLCTCCGAKNPIEKYFKRPQNKPGSSRGSPSENGKS</sequence>